<dbReference type="EMBL" id="JAMKPW020000005">
    <property type="protein sequence ID" value="KAK8217522.1"/>
    <property type="molecule type" value="Genomic_DNA"/>
</dbReference>
<evidence type="ECO:0000313" key="1">
    <source>
        <dbReference type="EMBL" id="KAK8217522.1"/>
    </source>
</evidence>
<protein>
    <submittedName>
        <fullName evidence="1">Uncharacterized protein</fullName>
    </submittedName>
</protein>
<accession>A0ACC3SKQ4</accession>
<name>A0ACC3SKQ4_9PEZI</name>
<dbReference type="Proteomes" id="UP001320706">
    <property type="component" value="Unassembled WGS sequence"/>
</dbReference>
<keyword evidence="2" id="KW-1185">Reference proteome</keyword>
<gene>
    <name evidence="1" type="ORF">M8818_001280</name>
</gene>
<comment type="caution">
    <text evidence="1">The sequence shown here is derived from an EMBL/GenBank/DDBJ whole genome shotgun (WGS) entry which is preliminary data.</text>
</comment>
<reference evidence="1" key="1">
    <citation type="submission" date="2024-02" db="EMBL/GenBank/DDBJ databases">
        <title>Metagenome Assembled Genome of Zalaria obscura JY119.</title>
        <authorList>
            <person name="Vighnesh L."/>
            <person name="Jagadeeshwari U."/>
            <person name="Venkata Ramana C."/>
            <person name="Sasikala C."/>
        </authorList>
    </citation>
    <scope>NUCLEOTIDE SEQUENCE</scope>
    <source>
        <strain evidence="1">JY119</strain>
    </source>
</reference>
<evidence type="ECO:0000313" key="2">
    <source>
        <dbReference type="Proteomes" id="UP001320706"/>
    </source>
</evidence>
<organism evidence="1 2">
    <name type="scientific">Zalaria obscura</name>
    <dbReference type="NCBI Taxonomy" id="2024903"/>
    <lineage>
        <taxon>Eukaryota</taxon>
        <taxon>Fungi</taxon>
        <taxon>Dikarya</taxon>
        <taxon>Ascomycota</taxon>
        <taxon>Pezizomycotina</taxon>
        <taxon>Dothideomycetes</taxon>
        <taxon>Dothideomycetidae</taxon>
        <taxon>Dothideales</taxon>
        <taxon>Zalariaceae</taxon>
        <taxon>Zalaria</taxon>
    </lineage>
</organism>
<sequence>MSFIAPGEDSPSSPDPISILSSPSKHTGRRNPKSPLATRSSNIYSSPSKSMILETGKANGQSPWRIKVTVEAEPDDSGHINRTPTRAARQRTRTTTVPLKGLDSSSPVKGSTRTRKPKASTPAAQSQRTRKPTPVRRKRTPAKTAEQTENDADADADADTDFVGPDESLVMTTGKKGRAKSASAVTNLTSTRSQSSEAVGNASESVPPQPKKLLEESIQRSLSQSVDPEMKQQEEAMWRAMASQTDAGESTLLPEGDDADYSLSEDEEDAVLGAAAAGDATMLESEEFSMISVDSLTSHRNGTSSPTQAEHLTSGQSARKIDHSIAFGDVSYMPSSPPVMHQRHETPAFADLPTTCPEPPTPSFLHHDRVSTSLRNIAVKSGMALQSVVQSPDRSSQKLQQTPAPTSIFAAFGSGTRRKLQASLNVGQQLASPLLDSGSAKQETPDEKTDADRSSASGHLKVPERTQIAHRLPTPEEPDHSLRSQTKALRSSGSGNVQHPSLKSQVQEVQLQSPKSPYDAMSWAPTGPLKSSSPRANISLTDKSATGSASAPTSRDLVSISSDGSESSELDDDQDEEEDRDIWQEEASRSLEEDDDEAVASTEAEHIFQDDLPIKPRRSKLPGTWRRASAHHFHYSDSPEPELLQTHKASGSTAKTLQSGVMTPSTTEEEDGVAEDEGAAASRSANATGAAVHGLGIENQDSGDDALSPFSESSGDTISPDGDDTGLFWQSNMPAVYTRRERPALRQNKLDSGILAGLKRDMPESSPFKPQFENSLLGHTRLEDSPAKAQEARHSPLRMHPLEGKIKTTANASSSSISTPLRNSLLKSSKVRLNPLAKSTSAASETSRSVYGEMASYDLSEYSHNSSMASDARQLMSEMVEHQRRMSMHVDSSMASDARQLMNEMAEHQRRASLHTAVTTDDDGSDAVYTPPAEDSEGDISRSYEERLNHASPIRIAVKFDDSTLCSSVLAPKKAYPPLFENVPSLQPTGRDVETDTSIAPSEANTSIFSKLTSFWSAAAPPNPAPSSHLSAAESTTSQTTGIPDTTLRLRRKYGLLPSAHPFTYAHIRTFHRMLNSSRYSPGTCIIPSSGLLPTELESLVGQTRTNSQGQSFTWDAASAHVVAAFMSLLLPVKEIARLQEMGQWGDREAIRHRGFDSKGRHGDYMVFPKKMEGRIESVWVARLLVDIIWREGRAEMVR</sequence>
<proteinExistence type="predicted"/>